<protein>
    <submittedName>
        <fullName evidence="2">Uncharacterized protein</fullName>
    </submittedName>
</protein>
<organism evidence="2 3">
    <name type="scientific">Folsomia candida</name>
    <name type="common">Springtail</name>
    <dbReference type="NCBI Taxonomy" id="158441"/>
    <lineage>
        <taxon>Eukaryota</taxon>
        <taxon>Metazoa</taxon>
        <taxon>Ecdysozoa</taxon>
        <taxon>Arthropoda</taxon>
        <taxon>Hexapoda</taxon>
        <taxon>Collembola</taxon>
        <taxon>Entomobryomorpha</taxon>
        <taxon>Isotomoidea</taxon>
        <taxon>Isotomidae</taxon>
        <taxon>Proisotominae</taxon>
        <taxon>Folsomia</taxon>
    </lineage>
</organism>
<evidence type="ECO:0000313" key="2">
    <source>
        <dbReference type="EMBL" id="OXA57061.1"/>
    </source>
</evidence>
<name>A0A226EJY0_FOLCA</name>
<feature type="compositionally biased region" description="Polar residues" evidence="1">
    <location>
        <begin position="1"/>
        <end position="10"/>
    </location>
</feature>
<dbReference type="EMBL" id="LNIX01000003">
    <property type="protein sequence ID" value="OXA57061.1"/>
    <property type="molecule type" value="Genomic_DNA"/>
</dbReference>
<dbReference type="Proteomes" id="UP000198287">
    <property type="component" value="Unassembled WGS sequence"/>
</dbReference>
<dbReference type="AlphaFoldDB" id="A0A226EJY0"/>
<accession>A0A226EJY0</accession>
<feature type="region of interest" description="Disordered" evidence="1">
    <location>
        <begin position="1"/>
        <end position="30"/>
    </location>
</feature>
<sequence>MTAGGTMSNRVKTEKRPSVPAVGTTTEERELEEWARRLVSRPTPQIGTAGAGQPTLNNFLNLGNPTAAATGADGLPPHNGFDKDSAIGRFTWYTVAGDKYIPCIFRCNDKFCSVKMAEISALGDLLRLLPVELYECVNLKSYSASNVEARLLGHINAWHCDGFYGSETFSTKEQLIRVEDIEKFYNFLYFAYAVLSTGGRNENMDYSKCAFIKVNSDNLIPYTVLPGDEKGVPLFYFEGQTDILKEKAVPLEGWELAYLKVCCKVQGVRKDLIAGNTLQIVKVSDLRSYFPRRTVFTEECWPDPKSKSLLSSKNNNGTIVAFPNNAIPSCDKWANSVPYVNPAAPRSNCPSGMVPSSGTTTASTFVSITAKSSTSDQAPVIPVRNGSATNNSSVAVRVAKTNGAPSIPMELQAKSDALKKIKVLSPPQALSQFQLVPEFNDPLNRDGAYSIRLIIIDKELMHCINLHPFKNDTYLVVLQQFMNQFFPSISIYPTAVSVLKTCGVATFMPNQAQIRTLNSFGFMIQHPWQIPLIQAVAVTQVMTKLKEVFRPRNAASAIHNSNSSRGAPGPRSNGYAYTIR</sequence>
<evidence type="ECO:0000313" key="3">
    <source>
        <dbReference type="Proteomes" id="UP000198287"/>
    </source>
</evidence>
<keyword evidence="3" id="KW-1185">Reference proteome</keyword>
<dbReference type="OMA" id="YLKVCCK"/>
<dbReference type="OrthoDB" id="6497308at2759"/>
<comment type="caution">
    <text evidence="2">The sequence shown here is derived from an EMBL/GenBank/DDBJ whole genome shotgun (WGS) entry which is preliminary data.</text>
</comment>
<feature type="region of interest" description="Disordered" evidence="1">
    <location>
        <begin position="559"/>
        <end position="580"/>
    </location>
</feature>
<gene>
    <name evidence="2" type="ORF">Fcan01_07474</name>
</gene>
<reference evidence="2 3" key="1">
    <citation type="submission" date="2015-12" db="EMBL/GenBank/DDBJ databases">
        <title>The genome of Folsomia candida.</title>
        <authorList>
            <person name="Faddeeva A."/>
            <person name="Derks M.F."/>
            <person name="Anvar Y."/>
            <person name="Smit S."/>
            <person name="Van Straalen N."/>
            <person name="Roelofs D."/>
        </authorList>
    </citation>
    <scope>NUCLEOTIDE SEQUENCE [LARGE SCALE GENOMIC DNA]</scope>
    <source>
        <strain evidence="2 3">VU population</strain>
        <tissue evidence="2">Whole body</tissue>
    </source>
</reference>
<evidence type="ECO:0000256" key="1">
    <source>
        <dbReference type="SAM" id="MobiDB-lite"/>
    </source>
</evidence>
<proteinExistence type="predicted"/>